<evidence type="ECO:0000256" key="8">
    <source>
        <dbReference type="ARBA" id="ARBA00023136"/>
    </source>
</evidence>
<keyword evidence="7" id="KW-1133">Transmembrane helix</keyword>
<comment type="subcellular location">
    <subcellularLocation>
        <location evidence="1">Membrane</location>
        <topology evidence="1">Single-pass type II membrane protein</topology>
    </subcellularLocation>
</comment>
<evidence type="ECO:0000313" key="11">
    <source>
        <dbReference type="EMBL" id="VDM28786.1"/>
    </source>
</evidence>
<evidence type="ECO:0000313" key="12">
    <source>
        <dbReference type="Proteomes" id="UP000050794"/>
    </source>
</evidence>
<dbReference type="AlphaFoldDB" id="A0A183U3J9"/>
<organism evidence="12 13">
    <name type="scientific">Toxocara canis</name>
    <name type="common">Canine roundworm</name>
    <dbReference type="NCBI Taxonomy" id="6265"/>
    <lineage>
        <taxon>Eukaryota</taxon>
        <taxon>Metazoa</taxon>
        <taxon>Ecdysozoa</taxon>
        <taxon>Nematoda</taxon>
        <taxon>Chromadorea</taxon>
        <taxon>Rhabditida</taxon>
        <taxon>Spirurina</taxon>
        <taxon>Ascaridomorpha</taxon>
        <taxon>Ascaridoidea</taxon>
        <taxon>Toxocaridae</taxon>
        <taxon>Toxocara</taxon>
    </lineage>
</organism>
<gene>
    <name evidence="11" type="ORF">TCNE_LOCUS3069</name>
</gene>
<evidence type="ECO:0000256" key="10">
    <source>
        <dbReference type="ARBA" id="ARBA00038150"/>
    </source>
</evidence>
<protein>
    <submittedName>
        <fullName evidence="13">Alpha-1,3-mannosyl-glycoprotein 2-beta-N-acetylglucosaminyltransferase</fullName>
    </submittedName>
</protein>
<dbReference type="EMBL" id="UYWY01003618">
    <property type="protein sequence ID" value="VDM28786.1"/>
    <property type="molecule type" value="Genomic_DNA"/>
</dbReference>
<reference evidence="11 12" key="2">
    <citation type="submission" date="2018-11" db="EMBL/GenBank/DDBJ databases">
        <authorList>
            <consortium name="Pathogen Informatics"/>
        </authorList>
    </citation>
    <scope>NUCLEOTIDE SEQUENCE [LARGE SCALE GENOMIC DNA]</scope>
</reference>
<dbReference type="PANTHER" id="PTHR19297">
    <property type="entry name" value="GLYCOSYLTRANSFERASE 14 FAMILY MEMBER"/>
    <property type="match status" value="1"/>
</dbReference>
<comment type="similarity">
    <text evidence="10">Belongs to the glycosyltransferase 14 family.</text>
</comment>
<dbReference type="GO" id="GO:0008375">
    <property type="term" value="F:acetylglucosaminyltransferase activity"/>
    <property type="evidence" value="ECO:0007669"/>
    <property type="project" value="TreeGrafter"/>
</dbReference>
<name>A0A183U3J9_TOXCA</name>
<dbReference type="PANTHER" id="PTHR19297:SF185">
    <property type="entry name" value="BETA-1,3-GALACTOSYL-O-GLYCOSYL-GLYCOPROTEIN BETA-1,6-N-ACETYLGLUCOSAMINYLTRANSFERASE 3"/>
    <property type="match status" value="1"/>
</dbReference>
<reference evidence="13" key="1">
    <citation type="submission" date="2016-06" db="UniProtKB">
        <authorList>
            <consortium name="WormBaseParasite"/>
        </authorList>
    </citation>
    <scope>IDENTIFICATION</scope>
</reference>
<dbReference type="GO" id="GO:0016020">
    <property type="term" value="C:membrane"/>
    <property type="evidence" value="ECO:0007669"/>
    <property type="project" value="UniProtKB-SubCell"/>
</dbReference>
<evidence type="ECO:0000256" key="9">
    <source>
        <dbReference type="ARBA" id="ARBA00023180"/>
    </source>
</evidence>
<keyword evidence="9" id="KW-0325">Glycoprotein</keyword>
<evidence type="ECO:0000256" key="7">
    <source>
        <dbReference type="ARBA" id="ARBA00022989"/>
    </source>
</evidence>
<dbReference type="InterPro" id="IPR003406">
    <property type="entry name" value="Glyco_trans_14"/>
</dbReference>
<comment type="pathway">
    <text evidence="2">Protein modification; protein glycosylation.</text>
</comment>
<evidence type="ECO:0000313" key="13">
    <source>
        <dbReference type="WBParaSite" id="TCNE_0000306901-mRNA-1"/>
    </source>
</evidence>
<keyword evidence="8" id="KW-0472">Membrane</keyword>
<accession>A0A183U3J9</accession>
<evidence type="ECO:0000256" key="4">
    <source>
        <dbReference type="ARBA" id="ARBA00022679"/>
    </source>
</evidence>
<keyword evidence="4" id="KW-0808">Transferase</keyword>
<keyword evidence="12" id="KW-1185">Reference proteome</keyword>
<proteinExistence type="inferred from homology"/>
<evidence type="ECO:0000256" key="2">
    <source>
        <dbReference type="ARBA" id="ARBA00004922"/>
    </source>
</evidence>
<keyword evidence="6" id="KW-0735">Signal-anchor</keyword>
<evidence type="ECO:0000256" key="5">
    <source>
        <dbReference type="ARBA" id="ARBA00022692"/>
    </source>
</evidence>
<keyword evidence="3" id="KW-0328">Glycosyltransferase</keyword>
<dbReference type="Pfam" id="PF02485">
    <property type="entry name" value="Branch"/>
    <property type="match status" value="1"/>
</dbReference>
<dbReference type="Proteomes" id="UP000050794">
    <property type="component" value="Unassembled WGS sequence"/>
</dbReference>
<evidence type="ECO:0000256" key="1">
    <source>
        <dbReference type="ARBA" id="ARBA00004606"/>
    </source>
</evidence>
<keyword evidence="5" id="KW-0812">Transmembrane</keyword>
<evidence type="ECO:0000256" key="6">
    <source>
        <dbReference type="ARBA" id="ARBA00022968"/>
    </source>
</evidence>
<dbReference type="WBParaSite" id="TCNE_0000306901-mRNA-1">
    <property type="protein sequence ID" value="TCNE_0000306901-mRNA-1"/>
    <property type="gene ID" value="TCNE_0000306901"/>
</dbReference>
<evidence type="ECO:0000256" key="3">
    <source>
        <dbReference type="ARBA" id="ARBA00022676"/>
    </source>
</evidence>
<sequence>MLSALYHPQNAYCIAVDGNSDRSFKHAILSLEECFPNIGVMVVEGVEYCGFSVINSVMQCLQALTESAIPWRYFQYISNFDLPLKTNREMVRIFKRLNGSFNSEVLQFQAPRLKKKKVGQFQRISHLHL</sequence>